<dbReference type="PANTHER" id="PTHR23003">
    <property type="entry name" value="RNA RECOGNITION MOTIF RRM DOMAIN CONTAINING PROTEIN"/>
    <property type="match status" value="1"/>
</dbReference>
<feature type="domain" description="RRM" evidence="8">
    <location>
        <begin position="19"/>
        <end position="94"/>
    </location>
</feature>
<evidence type="ECO:0000256" key="1">
    <source>
        <dbReference type="ARBA" id="ARBA00004123"/>
    </source>
</evidence>
<protein>
    <recommendedName>
        <fullName evidence="8">RRM domain-containing protein</fullName>
    </recommendedName>
</protein>
<dbReference type="FunFam" id="3.30.70.330:FF:000253">
    <property type="entry name" value="splicing factor 3B subunit 6-like protein"/>
    <property type="match status" value="1"/>
</dbReference>
<evidence type="ECO:0000256" key="5">
    <source>
        <dbReference type="ARBA" id="ARBA00023242"/>
    </source>
</evidence>
<organism evidence="9 10">
    <name type="scientific">Chlamydomonas schloesseri</name>
    <dbReference type="NCBI Taxonomy" id="2026947"/>
    <lineage>
        <taxon>Eukaryota</taxon>
        <taxon>Viridiplantae</taxon>
        <taxon>Chlorophyta</taxon>
        <taxon>core chlorophytes</taxon>
        <taxon>Chlorophyceae</taxon>
        <taxon>CS clade</taxon>
        <taxon>Chlamydomonadales</taxon>
        <taxon>Chlamydomonadaceae</taxon>
        <taxon>Chlamydomonas</taxon>
    </lineage>
</organism>
<reference evidence="9" key="1">
    <citation type="journal article" date="2020" name="bioRxiv">
        <title>Comparative genomics of Chlamydomonas.</title>
        <authorList>
            <person name="Craig R.J."/>
            <person name="Hasan A.R."/>
            <person name="Ness R.W."/>
            <person name="Keightley P.D."/>
        </authorList>
    </citation>
    <scope>NUCLEOTIDE SEQUENCE</scope>
    <source>
        <strain evidence="9">CCAP 11/173</strain>
    </source>
</reference>
<proteinExistence type="predicted"/>
<evidence type="ECO:0000256" key="3">
    <source>
        <dbReference type="ARBA" id="ARBA00022884"/>
    </source>
</evidence>
<dbReference type="GO" id="GO:0006397">
    <property type="term" value="P:mRNA processing"/>
    <property type="evidence" value="ECO:0007669"/>
    <property type="project" value="UniProtKB-KW"/>
</dbReference>
<name>A0A835WYU0_9CHLO</name>
<gene>
    <name evidence="9" type="ORF">HYH02_000881</name>
</gene>
<dbReference type="OrthoDB" id="275748at2759"/>
<dbReference type="CDD" id="cd12241">
    <property type="entry name" value="RRM_SF3B14"/>
    <property type="match status" value="1"/>
</dbReference>
<feature type="region of interest" description="Disordered" evidence="7">
    <location>
        <begin position="101"/>
        <end position="129"/>
    </location>
</feature>
<dbReference type="Proteomes" id="UP000613740">
    <property type="component" value="Unassembled WGS sequence"/>
</dbReference>
<sequence length="129" mass="14680">MAAAAQRARNQRLPPEVNRALFVRNLPFNISSDEMYDIFGKYGPIRQIRIGTTKEARGTAYVVYEDIYDAKTACDHLSGFNVANRYLIVLYFNPVRHSKKVSTKEQEEQLSNLQSKYGVDGHQHTKGGK</sequence>
<evidence type="ECO:0000256" key="4">
    <source>
        <dbReference type="ARBA" id="ARBA00023187"/>
    </source>
</evidence>
<evidence type="ECO:0000256" key="2">
    <source>
        <dbReference type="ARBA" id="ARBA00022664"/>
    </source>
</evidence>
<dbReference type="InterPro" id="IPR050374">
    <property type="entry name" value="RRT5_SRSF_SR"/>
</dbReference>
<dbReference type="GO" id="GO:0005737">
    <property type="term" value="C:cytoplasm"/>
    <property type="evidence" value="ECO:0007669"/>
    <property type="project" value="TreeGrafter"/>
</dbReference>
<dbReference type="InterPro" id="IPR000504">
    <property type="entry name" value="RRM_dom"/>
</dbReference>
<comment type="caution">
    <text evidence="9">The sequence shown here is derived from an EMBL/GenBank/DDBJ whole genome shotgun (WGS) entry which is preliminary data.</text>
</comment>
<dbReference type="SMART" id="SM00360">
    <property type="entry name" value="RRM"/>
    <property type="match status" value="1"/>
</dbReference>
<dbReference type="GO" id="GO:0008380">
    <property type="term" value="P:RNA splicing"/>
    <property type="evidence" value="ECO:0007669"/>
    <property type="project" value="UniProtKB-KW"/>
</dbReference>
<dbReference type="Pfam" id="PF00076">
    <property type="entry name" value="RRM_1"/>
    <property type="match status" value="1"/>
</dbReference>
<evidence type="ECO:0000259" key="8">
    <source>
        <dbReference type="PROSITE" id="PS50102"/>
    </source>
</evidence>
<keyword evidence="5" id="KW-0539">Nucleus</keyword>
<dbReference type="GO" id="GO:0005634">
    <property type="term" value="C:nucleus"/>
    <property type="evidence" value="ECO:0007669"/>
    <property type="project" value="UniProtKB-SubCell"/>
</dbReference>
<dbReference type="PROSITE" id="PS50102">
    <property type="entry name" value="RRM"/>
    <property type="match status" value="1"/>
</dbReference>
<dbReference type="GO" id="GO:0003729">
    <property type="term" value="F:mRNA binding"/>
    <property type="evidence" value="ECO:0007669"/>
    <property type="project" value="TreeGrafter"/>
</dbReference>
<evidence type="ECO:0000313" key="10">
    <source>
        <dbReference type="Proteomes" id="UP000613740"/>
    </source>
</evidence>
<keyword evidence="3 6" id="KW-0694">RNA-binding</keyword>
<dbReference type="Gene3D" id="3.30.70.330">
    <property type="match status" value="1"/>
</dbReference>
<dbReference type="InterPro" id="IPR012677">
    <property type="entry name" value="Nucleotide-bd_a/b_plait_sf"/>
</dbReference>
<evidence type="ECO:0000256" key="7">
    <source>
        <dbReference type="SAM" id="MobiDB-lite"/>
    </source>
</evidence>
<dbReference type="AlphaFoldDB" id="A0A835WYU0"/>
<dbReference type="InterPro" id="IPR035979">
    <property type="entry name" value="RBD_domain_sf"/>
</dbReference>
<dbReference type="InterPro" id="IPR034150">
    <property type="entry name" value="SF3B6_RRM"/>
</dbReference>
<keyword evidence="2" id="KW-0507">mRNA processing</keyword>
<comment type="subcellular location">
    <subcellularLocation>
        <location evidence="1">Nucleus</location>
    </subcellularLocation>
</comment>
<accession>A0A835WYU0</accession>
<evidence type="ECO:0000313" key="9">
    <source>
        <dbReference type="EMBL" id="KAG2455056.1"/>
    </source>
</evidence>
<keyword evidence="4" id="KW-0508">mRNA splicing</keyword>
<dbReference type="EMBL" id="JAEHOD010000001">
    <property type="protein sequence ID" value="KAG2455056.1"/>
    <property type="molecule type" value="Genomic_DNA"/>
</dbReference>
<keyword evidence="10" id="KW-1185">Reference proteome</keyword>
<evidence type="ECO:0000256" key="6">
    <source>
        <dbReference type="PROSITE-ProRule" id="PRU00176"/>
    </source>
</evidence>
<dbReference type="SUPFAM" id="SSF54928">
    <property type="entry name" value="RNA-binding domain, RBD"/>
    <property type="match status" value="1"/>
</dbReference>